<evidence type="ECO:0000256" key="4">
    <source>
        <dbReference type="ARBA" id="ARBA00022980"/>
    </source>
</evidence>
<dbReference type="Gene3D" id="3.40.5.10">
    <property type="entry name" value="Ribosomal protein L9, N-terminal domain"/>
    <property type="match status" value="1"/>
</dbReference>
<dbReference type="Pfam" id="PF25131">
    <property type="entry name" value="bL9m_N"/>
    <property type="match status" value="1"/>
</dbReference>
<feature type="domain" description="Large ribosomal subunit protein bL9m C-terminal" evidence="10">
    <location>
        <begin position="134"/>
        <end position="218"/>
    </location>
</feature>
<dbReference type="Pfam" id="PF22078">
    <property type="entry name" value="Ribosomal_bL9m_C"/>
    <property type="match status" value="1"/>
</dbReference>
<evidence type="ECO:0000259" key="9">
    <source>
        <dbReference type="Pfam" id="PF01281"/>
    </source>
</evidence>
<dbReference type="InterPro" id="IPR020070">
    <property type="entry name" value="Ribosomal_bL9_N"/>
</dbReference>
<dbReference type="GO" id="GO:1990904">
    <property type="term" value="C:ribonucleoprotein complex"/>
    <property type="evidence" value="ECO:0007669"/>
    <property type="project" value="UniProtKB-KW"/>
</dbReference>
<organism evidence="12 13">
    <name type="scientific">Pleurodeles waltl</name>
    <name type="common">Iberian ribbed newt</name>
    <dbReference type="NCBI Taxonomy" id="8319"/>
    <lineage>
        <taxon>Eukaryota</taxon>
        <taxon>Metazoa</taxon>
        <taxon>Chordata</taxon>
        <taxon>Craniata</taxon>
        <taxon>Vertebrata</taxon>
        <taxon>Euteleostomi</taxon>
        <taxon>Amphibia</taxon>
        <taxon>Batrachia</taxon>
        <taxon>Caudata</taxon>
        <taxon>Salamandroidea</taxon>
        <taxon>Salamandridae</taxon>
        <taxon>Pleurodelinae</taxon>
        <taxon>Pleurodeles</taxon>
    </lineage>
</organism>
<dbReference type="InterPro" id="IPR000244">
    <property type="entry name" value="Ribosomal_bL9"/>
</dbReference>
<evidence type="ECO:0000256" key="3">
    <source>
        <dbReference type="ARBA" id="ARBA00022946"/>
    </source>
</evidence>
<dbReference type="Proteomes" id="UP001066276">
    <property type="component" value="Chromosome 12"/>
</dbReference>
<comment type="similarity">
    <text evidence="2">Belongs to the bacterial ribosomal protein bL9 family.</text>
</comment>
<dbReference type="InterPro" id="IPR056864">
    <property type="entry name" value="MRP-L9_N"/>
</dbReference>
<evidence type="ECO:0000259" key="11">
    <source>
        <dbReference type="Pfam" id="PF25131"/>
    </source>
</evidence>
<evidence type="ECO:0000256" key="2">
    <source>
        <dbReference type="ARBA" id="ARBA00010605"/>
    </source>
</evidence>
<gene>
    <name evidence="12" type="ORF">NDU88_000975</name>
</gene>
<dbReference type="GO" id="GO:0003735">
    <property type="term" value="F:structural constituent of ribosome"/>
    <property type="evidence" value="ECO:0007669"/>
    <property type="project" value="InterPro"/>
</dbReference>
<dbReference type="GO" id="GO:0006412">
    <property type="term" value="P:translation"/>
    <property type="evidence" value="ECO:0007669"/>
    <property type="project" value="InterPro"/>
</dbReference>
<evidence type="ECO:0000256" key="1">
    <source>
        <dbReference type="ARBA" id="ARBA00004173"/>
    </source>
</evidence>
<evidence type="ECO:0000256" key="7">
    <source>
        <dbReference type="ARBA" id="ARBA00035194"/>
    </source>
</evidence>
<protein>
    <recommendedName>
        <fullName evidence="7">Large ribosomal subunit protein bL9m</fullName>
    </recommendedName>
    <alternativeName>
        <fullName evidence="8">39S ribosomal protein L9, mitochondrial</fullName>
    </alternativeName>
</protein>
<keyword evidence="13" id="KW-1185">Reference proteome</keyword>
<keyword evidence="3" id="KW-0809">Transit peptide</keyword>
<evidence type="ECO:0000256" key="5">
    <source>
        <dbReference type="ARBA" id="ARBA00023128"/>
    </source>
</evidence>
<dbReference type="InterPro" id="IPR036935">
    <property type="entry name" value="Ribosomal_bL9_N_sf"/>
</dbReference>
<feature type="domain" description="Large ribosomal subunit protein bL9m N-terminal" evidence="11">
    <location>
        <begin position="32"/>
        <end position="64"/>
    </location>
</feature>
<keyword evidence="4" id="KW-0689">Ribosomal protein</keyword>
<evidence type="ECO:0000259" key="10">
    <source>
        <dbReference type="Pfam" id="PF22078"/>
    </source>
</evidence>
<evidence type="ECO:0000256" key="8">
    <source>
        <dbReference type="ARBA" id="ARBA00035381"/>
    </source>
</evidence>
<evidence type="ECO:0000256" key="6">
    <source>
        <dbReference type="ARBA" id="ARBA00023274"/>
    </source>
</evidence>
<dbReference type="GO" id="GO:0005840">
    <property type="term" value="C:ribosome"/>
    <property type="evidence" value="ECO:0007669"/>
    <property type="project" value="UniProtKB-KW"/>
</dbReference>
<dbReference type="InterPro" id="IPR009027">
    <property type="entry name" value="Ribosomal_bL9/RNase_H1_N"/>
</dbReference>
<dbReference type="EMBL" id="JANPWB010000016">
    <property type="protein sequence ID" value="KAJ1080784.1"/>
    <property type="molecule type" value="Genomic_DNA"/>
</dbReference>
<name>A0AAV7KQU9_PLEWA</name>
<evidence type="ECO:0000313" key="13">
    <source>
        <dbReference type="Proteomes" id="UP001066276"/>
    </source>
</evidence>
<sequence>MQGLGRGLLRGLSHLGVTGERGLSMTQSRGTVIVERWWQVPLAPKGKEPYLHPRRHRIYRLVEDTKHRPPEKMELILTQNVKSLGSRGDTVLVKKSIGRNKLIPQGLAVYPSPENKKQFEEEKKLHLEGKSEGRLQTRTGEMTVNYLKNAHFEVGMKNNVKWVLNKEIVCRQFLKNLGVVVPPHALTLPEEPITRWGEYWCEVTVNGIDTVRMPMHVVNFERPKTKRYKHWLKMQAAAAQSTSKESEETTGPSTAS</sequence>
<dbReference type="Pfam" id="PF01281">
    <property type="entry name" value="Ribosomal_L9_N"/>
    <property type="match status" value="1"/>
</dbReference>
<accession>A0AAV7KQU9</accession>
<dbReference type="SUPFAM" id="SSF55658">
    <property type="entry name" value="L9 N-domain-like"/>
    <property type="match status" value="1"/>
</dbReference>
<feature type="domain" description="Ribosomal protein L9" evidence="9">
    <location>
        <begin position="73"/>
        <end position="119"/>
    </location>
</feature>
<dbReference type="FunFam" id="3.40.5.10:FF:000005">
    <property type="entry name" value="39S ribosomal protein L9, mitochondrial"/>
    <property type="match status" value="1"/>
</dbReference>
<reference evidence="12" key="1">
    <citation type="journal article" date="2022" name="bioRxiv">
        <title>Sequencing and chromosome-scale assembly of the giantPleurodeles waltlgenome.</title>
        <authorList>
            <person name="Brown T."/>
            <person name="Elewa A."/>
            <person name="Iarovenko S."/>
            <person name="Subramanian E."/>
            <person name="Araus A.J."/>
            <person name="Petzold A."/>
            <person name="Susuki M."/>
            <person name="Suzuki K.-i.T."/>
            <person name="Hayashi T."/>
            <person name="Toyoda A."/>
            <person name="Oliveira C."/>
            <person name="Osipova E."/>
            <person name="Leigh N.D."/>
            <person name="Simon A."/>
            <person name="Yun M.H."/>
        </authorList>
    </citation>
    <scope>NUCLEOTIDE SEQUENCE</scope>
    <source>
        <strain evidence="12">20211129_DDA</strain>
        <tissue evidence="12">Liver</tissue>
    </source>
</reference>
<dbReference type="InterPro" id="IPR054302">
    <property type="entry name" value="Ribosomal_bL9m_C"/>
</dbReference>
<keyword evidence="5" id="KW-0496">Mitochondrion</keyword>
<keyword evidence="6" id="KW-0687">Ribonucleoprotein</keyword>
<dbReference type="AlphaFoldDB" id="A0AAV7KQU9"/>
<proteinExistence type="inferred from homology"/>
<dbReference type="PANTHER" id="PTHR21368">
    <property type="entry name" value="50S RIBOSOMAL PROTEIN L9"/>
    <property type="match status" value="1"/>
</dbReference>
<dbReference type="GO" id="GO:0005739">
    <property type="term" value="C:mitochondrion"/>
    <property type="evidence" value="ECO:0007669"/>
    <property type="project" value="UniProtKB-SubCell"/>
</dbReference>
<comment type="subcellular location">
    <subcellularLocation>
        <location evidence="1">Mitochondrion</location>
    </subcellularLocation>
</comment>
<evidence type="ECO:0000313" key="12">
    <source>
        <dbReference type="EMBL" id="KAJ1080784.1"/>
    </source>
</evidence>
<comment type="caution">
    <text evidence="12">The sequence shown here is derived from an EMBL/GenBank/DDBJ whole genome shotgun (WGS) entry which is preliminary data.</text>
</comment>